<evidence type="ECO:0000256" key="3">
    <source>
        <dbReference type="ARBA" id="ARBA00022475"/>
    </source>
</evidence>
<keyword evidence="3" id="KW-1003">Cell membrane</keyword>
<comment type="subcellular location">
    <subcellularLocation>
        <location evidence="1">Cell membrane</location>
        <topology evidence="1">Multi-pass membrane protein</topology>
    </subcellularLocation>
</comment>
<dbReference type="EMBL" id="ABCP01000011">
    <property type="protein sequence ID" value="EDM47948.1"/>
    <property type="molecule type" value="Genomic_DNA"/>
</dbReference>
<reference evidence="8 9" key="1">
    <citation type="submission" date="2007-06" db="EMBL/GenBank/DDBJ databases">
        <authorList>
            <person name="Green D."/>
            <person name="Ferriera S."/>
            <person name="Johnson J."/>
            <person name="Kravitz S."/>
            <person name="Beeson K."/>
            <person name="Sutton G."/>
            <person name="Rogers Y.-H."/>
            <person name="Friedman R."/>
            <person name="Frazier M."/>
            <person name="Venter J.C."/>
        </authorList>
    </citation>
    <scope>NUCLEOTIDE SEQUENCE [LARGE SCALE GENOMIC DNA]</scope>
    <source>
        <strain evidence="8 9">DG893</strain>
    </source>
</reference>
<proteinExistence type="inferred from homology"/>
<evidence type="ECO:0000256" key="6">
    <source>
        <dbReference type="ARBA" id="ARBA00023136"/>
    </source>
</evidence>
<dbReference type="Pfam" id="PF02417">
    <property type="entry name" value="Chromate_transp"/>
    <property type="match status" value="1"/>
</dbReference>
<dbReference type="OrthoDB" id="9027281at2"/>
<dbReference type="PANTHER" id="PTHR43663:SF1">
    <property type="entry name" value="CHROMATE TRANSPORTER"/>
    <property type="match status" value="1"/>
</dbReference>
<protein>
    <submittedName>
        <fullName evidence="8">Chromate transporter</fullName>
    </submittedName>
</protein>
<evidence type="ECO:0000256" key="5">
    <source>
        <dbReference type="ARBA" id="ARBA00022989"/>
    </source>
</evidence>
<dbReference type="Proteomes" id="UP000005856">
    <property type="component" value="Unassembled WGS sequence"/>
</dbReference>
<accession>A6F035</accession>
<comment type="similarity">
    <text evidence="2">Belongs to the chromate ion transporter (CHR) (TC 2.A.51) family.</text>
</comment>
<keyword evidence="9" id="KW-1185">Reference proteome</keyword>
<gene>
    <name evidence="8" type="ORF">MDG893_15200</name>
</gene>
<evidence type="ECO:0000313" key="9">
    <source>
        <dbReference type="Proteomes" id="UP000005856"/>
    </source>
</evidence>
<feature type="transmembrane region" description="Helical" evidence="7">
    <location>
        <begin position="67"/>
        <end position="91"/>
    </location>
</feature>
<dbReference type="GO" id="GO:0005886">
    <property type="term" value="C:plasma membrane"/>
    <property type="evidence" value="ECO:0007669"/>
    <property type="project" value="UniProtKB-SubCell"/>
</dbReference>
<evidence type="ECO:0000256" key="7">
    <source>
        <dbReference type="SAM" id="Phobius"/>
    </source>
</evidence>
<evidence type="ECO:0000256" key="1">
    <source>
        <dbReference type="ARBA" id="ARBA00004651"/>
    </source>
</evidence>
<feature type="transmembrane region" description="Helical" evidence="7">
    <location>
        <begin position="22"/>
        <end position="44"/>
    </location>
</feature>
<dbReference type="eggNOG" id="COG2059">
    <property type="taxonomic scope" value="Bacteria"/>
</dbReference>
<dbReference type="PANTHER" id="PTHR43663">
    <property type="entry name" value="CHROMATE TRANSPORT PROTEIN-RELATED"/>
    <property type="match status" value="1"/>
</dbReference>
<keyword evidence="4 7" id="KW-0812">Transmembrane</keyword>
<feature type="transmembrane region" description="Helical" evidence="7">
    <location>
        <begin position="163"/>
        <end position="196"/>
    </location>
</feature>
<name>A6F035_9GAMM</name>
<dbReference type="STRING" id="443152.MDG893_15200"/>
<evidence type="ECO:0000313" key="8">
    <source>
        <dbReference type="EMBL" id="EDM47948.1"/>
    </source>
</evidence>
<organism evidence="8 9">
    <name type="scientific">Marinobacter algicola DG893</name>
    <dbReference type="NCBI Taxonomy" id="443152"/>
    <lineage>
        <taxon>Bacteria</taxon>
        <taxon>Pseudomonadati</taxon>
        <taxon>Pseudomonadota</taxon>
        <taxon>Gammaproteobacteria</taxon>
        <taxon>Pseudomonadales</taxon>
        <taxon>Marinobacteraceae</taxon>
        <taxon>Marinobacter</taxon>
    </lineage>
</organism>
<keyword evidence="6 7" id="KW-0472">Membrane</keyword>
<keyword evidence="5 7" id="KW-1133">Transmembrane helix</keyword>
<dbReference type="AlphaFoldDB" id="A6F035"/>
<dbReference type="InterPro" id="IPR052518">
    <property type="entry name" value="CHR_Transporter"/>
</dbReference>
<feature type="transmembrane region" description="Helical" evidence="7">
    <location>
        <begin position="131"/>
        <end position="151"/>
    </location>
</feature>
<evidence type="ECO:0000256" key="2">
    <source>
        <dbReference type="ARBA" id="ARBA00005262"/>
    </source>
</evidence>
<dbReference type="RefSeq" id="WP_007153631.1">
    <property type="nucleotide sequence ID" value="NZ_ABCP01000011.1"/>
</dbReference>
<sequence length="204" mass="21229">MTNDPAGQSVASRIEPIQNSRVSLATLSLILFKIGATSFGGLWAGTQKLERELVIKRAWLTVEDQKALMVAATLIPAPKFLAFGGMVGFRLRGWTGSIVALFSIMAPPALCVLGGAIVLNPDVLGGPMPTLTRTVGIGVIGLLFGNAIHQIRSSRVTPRQRTIGIGIGASVAASAILGAPLILSALAGLALGIWLIRPGEENES</sequence>
<comment type="caution">
    <text evidence="8">The sequence shown here is derived from an EMBL/GenBank/DDBJ whole genome shotgun (WGS) entry which is preliminary data.</text>
</comment>
<dbReference type="GO" id="GO:0015109">
    <property type="term" value="F:chromate transmembrane transporter activity"/>
    <property type="evidence" value="ECO:0007669"/>
    <property type="project" value="InterPro"/>
</dbReference>
<dbReference type="InterPro" id="IPR003370">
    <property type="entry name" value="Chromate_transpt"/>
</dbReference>
<evidence type="ECO:0000256" key="4">
    <source>
        <dbReference type="ARBA" id="ARBA00022692"/>
    </source>
</evidence>
<feature type="transmembrane region" description="Helical" evidence="7">
    <location>
        <begin position="98"/>
        <end position="119"/>
    </location>
</feature>